<evidence type="ECO:0000256" key="4">
    <source>
        <dbReference type="ARBA" id="ARBA00022448"/>
    </source>
</evidence>
<reference evidence="13 14" key="1">
    <citation type="submission" date="2014-05" db="EMBL/GenBank/DDBJ databases">
        <title>De novo Genome Sequence of Spirocheata sp.</title>
        <authorList>
            <person name="Shivani Y."/>
            <person name="Subhash Y."/>
            <person name="Tushar L."/>
            <person name="Sasikala C."/>
            <person name="Ramana C.V."/>
        </authorList>
    </citation>
    <scope>NUCLEOTIDE SEQUENCE [LARGE SCALE GENOMIC DNA]</scope>
    <source>
        <strain evidence="13 14">JC230</strain>
    </source>
</reference>
<comment type="caution">
    <text evidence="13">The sequence shown here is derived from an EMBL/GenBank/DDBJ whole genome shotgun (WGS) entry which is preliminary data.</text>
</comment>
<evidence type="ECO:0000256" key="9">
    <source>
        <dbReference type="ARBA" id="ARBA00023136"/>
    </source>
</evidence>
<dbReference type="GO" id="GO:0042956">
    <property type="term" value="P:maltodextrin transmembrane transport"/>
    <property type="evidence" value="ECO:0007669"/>
    <property type="project" value="TreeGrafter"/>
</dbReference>
<keyword evidence="6" id="KW-0762">Sugar transport</keyword>
<keyword evidence="9 11" id="KW-0472">Membrane</keyword>
<dbReference type="STRING" id="1480694.DC28_04440"/>
<sequence length="269" mass="29799">MWIHMALIVLSAGFLLPIIYTLSLSFSGQGGLVSSSLGLIPEKLTLENYRIILMDKPFFQWFGNSALLALGTVFFALVVAVPSAWAFSRFRFPGRRGLLYLFLLLNAFPSILSMVAIYRLFRTFGLMNSYLGLMMVYTGMMIIFAIWNMKGYFDTISISLEEAARIEGAGTLRILATVSLPLALPAVIVTSVLIFITTWNEYIYAVSFLTSQDKFTLAAGLYSLQGTQYTTNWPVFTAGAVIVTIPVLIVFFLIQRFMVGGLTAGGSKY</sequence>
<dbReference type="PANTHER" id="PTHR32243:SF50">
    <property type="entry name" value="MALTOSE_MALTODEXTRIN TRANSPORT SYSTEM PERMEASE PROTEIN MALG"/>
    <property type="match status" value="1"/>
</dbReference>
<dbReference type="EMBL" id="JNUP01000031">
    <property type="protein sequence ID" value="KGE73367.1"/>
    <property type="molecule type" value="Genomic_DNA"/>
</dbReference>
<evidence type="ECO:0000256" key="5">
    <source>
        <dbReference type="ARBA" id="ARBA00022475"/>
    </source>
</evidence>
<dbReference type="AlphaFoldDB" id="A0A098R3T5"/>
<feature type="transmembrane region" description="Helical" evidence="11">
    <location>
        <begin position="58"/>
        <end position="86"/>
    </location>
</feature>
<proteinExistence type="inferred from homology"/>
<accession>A0A098R3T5</accession>
<evidence type="ECO:0000259" key="12">
    <source>
        <dbReference type="PROSITE" id="PS50928"/>
    </source>
</evidence>
<dbReference type="PROSITE" id="PS50928">
    <property type="entry name" value="ABC_TM1"/>
    <property type="match status" value="1"/>
</dbReference>
<feature type="transmembrane region" description="Helical" evidence="11">
    <location>
        <begin position="233"/>
        <end position="254"/>
    </location>
</feature>
<keyword evidence="8 11" id="KW-1133">Transmembrane helix</keyword>
<comment type="function">
    <text evidence="1">Part of the ABC transporter complex MalEFGK involved in maltose/maltodextrin import. Probably responsible for the translocation of the substrate across the membrane.</text>
</comment>
<evidence type="ECO:0000256" key="8">
    <source>
        <dbReference type="ARBA" id="ARBA00022989"/>
    </source>
</evidence>
<dbReference type="Proteomes" id="UP000029692">
    <property type="component" value="Unassembled WGS sequence"/>
</dbReference>
<keyword evidence="7 11" id="KW-0812">Transmembrane</keyword>
<evidence type="ECO:0000256" key="1">
    <source>
        <dbReference type="ARBA" id="ARBA00002264"/>
    </source>
</evidence>
<dbReference type="Pfam" id="PF00528">
    <property type="entry name" value="BPD_transp_1"/>
    <property type="match status" value="1"/>
</dbReference>
<keyword evidence="14" id="KW-1185">Reference proteome</keyword>
<dbReference type="InterPro" id="IPR050901">
    <property type="entry name" value="BP-dep_ABC_trans_perm"/>
</dbReference>
<name>A0A098R3T5_9SPIO</name>
<feature type="domain" description="ABC transmembrane type-1" evidence="12">
    <location>
        <begin position="62"/>
        <end position="254"/>
    </location>
</feature>
<dbReference type="InterPro" id="IPR035906">
    <property type="entry name" value="MetI-like_sf"/>
</dbReference>
<evidence type="ECO:0000313" key="14">
    <source>
        <dbReference type="Proteomes" id="UP000029692"/>
    </source>
</evidence>
<comment type="similarity">
    <text evidence="3">Belongs to the binding-protein-dependent transport system permease family. MalFG subfamily.</text>
</comment>
<dbReference type="InterPro" id="IPR000515">
    <property type="entry name" value="MetI-like"/>
</dbReference>
<protein>
    <recommendedName>
        <fullName evidence="10">Maltose/maltodextrin transport system permease protein MalG</fullName>
    </recommendedName>
</protein>
<keyword evidence="4 11" id="KW-0813">Transport</keyword>
<dbReference type="eggNOG" id="COG3833">
    <property type="taxonomic scope" value="Bacteria"/>
</dbReference>
<evidence type="ECO:0000256" key="7">
    <source>
        <dbReference type="ARBA" id="ARBA00022692"/>
    </source>
</evidence>
<keyword evidence="5" id="KW-1003">Cell membrane</keyword>
<feature type="transmembrane region" description="Helical" evidence="11">
    <location>
        <begin position="174"/>
        <end position="199"/>
    </location>
</feature>
<evidence type="ECO:0000256" key="2">
    <source>
        <dbReference type="ARBA" id="ARBA00004651"/>
    </source>
</evidence>
<dbReference type="PANTHER" id="PTHR32243">
    <property type="entry name" value="MALTOSE TRANSPORT SYSTEM PERMEASE-RELATED"/>
    <property type="match status" value="1"/>
</dbReference>
<gene>
    <name evidence="13" type="ORF">DC28_04440</name>
</gene>
<feature type="transmembrane region" description="Helical" evidence="11">
    <location>
        <begin position="130"/>
        <end position="153"/>
    </location>
</feature>
<dbReference type="SUPFAM" id="SSF161098">
    <property type="entry name" value="MetI-like"/>
    <property type="match status" value="1"/>
</dbReference>
<feature type="transmembrane region" description="Helical" evidence="11">
    <location>
        <begin position="98"/>
        <end position="118"/>
    </location>
</feature>
<evidence type="ECO:0000256" key="3">
    <source>
        <dbReference type="ARBA" id="ARBA00009047"/>
    </source>
</evidence>
<evidence type="ECO:0000256" key="11">
    <source>
        <dbReference type="RuleBase" id="RU363032"/>
    </source>
</evidence>
<comment type="subcellular location">
    <subcellularLocation>
        <location evidence="2 11">Cell membrane</location>
        <topology evidence="2 11">Multi-pass membrane protein</topology>
    </subcellularLocation>
</comment>
<organism evidence="13 14">
    <name type="scientific">Spirochaeta lutea</name>
    <dbReference type="NCBI Taxonomy" id="1480694"/>
    <lineage>
        <taxon>Bacteria</taxon>
        <taxon>Pseudomonadati</taxon>
        <taxon>Spirochaetota</taxon>
        <taxon>Spirochaetia</taxon>
        <taxon>Spirochaetales</taxon>
        <taxon>Spirochaetaceae</taxon>
        <taxon>Spirochaeta</taxon>
    </lineage>
</organism>
<dbReference type="GO" id="GO:0015423">
    <property type="term" value="F:ABC-type maltose transporter activity"/>
    <property type="evidence" value="ECO:0007669"/>
    <property type="project" value="TreeGrafter"/>
</dbReference>
<evidence type="ECO:0000313" key="13">
    <source>
        <dbReference type="EMBL" id="KGE73367.1"/>
    </source>
</evidence>
<dbReference type="Gene3D" id="1.10.3720.10">
    <property type="entry name" value="MetI-like"/>
    <property type="match status" value="1"/>
</dbReference>
<evidence type="ECO:0000256" key="6">
    <source>
        <dbReference type="ARBA" id="ARBA00022597"/>
    </source>
</evidence>
<evidence type="ECO:0000256" key="10">
    <source>
        <dbReference type="ARBA" id="ARBA00041109"/>
    </source>
</evidence>
<dbReference type="GO" id="GO:0005886">
    <property type="term" value="C:plasma membrane"/>
    <property type="evidence" value="ECO:0007669"/>
    <property type="project" value="UniProtKB-SubCell"/>
</dbReference>
<dbReference type="CDD" id="cd06261">
    <property type="entry name" value="TM_PBP2"/>
    <property type="match status" value="1"/>
</dbReference>